<dbReference type="Gramene" id="Jr16_11620_p1">
    <property type="protein sequence ID" value="cds.Jr16_11620_p1"/>
    <property type="gene ID" value="Jr16_11620"/>
</dbReference>
<proteinExistence type="predicted"/>
<dbReference type="STRING" id="51240.A0A2I4GMK9"/>
<name>A0A2I4GMK9_JUGRE</name>
<feature type="compositionally biased region" description="Pro residues" evidence="2">
    <location>
        <begin position="48"/>
        <end position="59"/>
    </location>
</feature>
<evidence type="ECO:0000256" key="1">
    <source>
        <dbReference type="SAM" id="Coils"/>
    </source>
</evidence>
<dbReference type="KEGG" id="jre:109009201"/>
<reference evidence="4" key="1">
    <citation type="submission" date="2025-08" db="UniProtKB">
        <authorList>
            <consortium name="RefSeq"/>
        </authorList>
    </citation>
    <scope>IDENTIFICATION</scope>
    <source>
        <tissue evidence="4">Leaves</tissue>
    </source>
</reference>
<organism evidence="3 4">
    <name type="scientific">Juglans regia</name>
    <name type="common">English walnut</name>
    <dbReference type="NCBI Taxonomy" id="51240"/>
    <lineage>
        <taxon>Eukaryota</taxon>
        <taxon>Viridiplantae</taxon>
        <taxon>Streptophyta</taxon>
        <taxon>Embryophyta</taxon>
        <taxon>Tracheophyta</taxon>
        <taxon>Spermatophyta</taxon>
        <taxon>Magnoliopsida</taxon>
        <taxon>eudicotyledons</taxon>
        <taxon>Gunneridae</taxon>
        <taxon>Pentapetalae</taxon>
        <taxon>rosids</taxon>
        <taxon>fabids</taxon>
        <taxon>Fagales</taxon>
        <taxon>Juglandaceae</taxon>
        <taxon>Juglans</taxon>
    </lineage>
</organism>
<keyword evidence="3" id="KW-1185">Reference proteome</keyword>
<feature type="compositionally biased region" description="Polar residues" evidence="2">
    <location>
        <begin position="201"/>
        <end position="218"/>
    </location>
</feature>
<feature type="region of interest" description="Disordered" evidence="2">
    <location>
        <begin position="40"/>
        <end position="69"/>
    </location>
</feature>
<dbReference type="PANTHER" id="PTHR45125:SF3">
    <property type="entry name" value="NO-APICAL-MERISTEM-ASSOCIATED CARBOXY-TERMINAL DOMAIN PROTEIN"/>
    <property type="match status" value="1"/>
</dbReference>
<feature type="region of interest" description="Disordered" evidence="2">
    <location>
        <begin position="191"/>
        <end position="231"/>
    </location>
</feature>
<dbReference type="OrthoDB" id="70182at2759"/>
<keyword evidence="1" id="KW-0175">Coiled coil</keyword>
<accession>A0A2I4GMK9</accession>
<dbReference type="PANTHER" id="PTHR45125">
    <property type="entry name" value="F21J9.4-RELATED"/>
    <property type="match status" value="1"/>
</dbReference>
<dbReference type="RefSeq" id="XP_018845139.1">
    <property type="nucleotide sequence ID" value="XM_018989594.2"/>
</dbReference>
<protein>
    <submittedName>
        <fullName evidence="4">Glutathione S-transferase T3-like</fullName>
    </submittedName>
</protein>
<dbReference type="InterPro" id="IPR029466">
    <property type="entry name" value="NAM-associated_C"/>
</dbReference>
<dbReference type="AlphaFoldDB" id="A0A2I4GMK9"/>
<feature type="coiled-coil region" evidence="1">
    <location>
        <begin position="292"/>
        <end position="322"/>
    </location>
</feature>
<gene>
    <name evidence="4" type="primary">LOC109009201</name>
</gene>
<dbReference type="GeneID" id="109009201"/>
<evidence type="ECO:0000313" key="4">
    <source>
        <dbReference type="RefSeq" id="XP_018845139.1"/>
    </source>
</evidence>
<evidence type="ECO:0000313" key="3">
    <source>
        <dbReference type="Proteomes" id="UP000235220"/>
    </source>
</evidence>
<sequence>MFYVYKFLEMDSGEHENMFFTSLLTQEPELDHIYVGQGEQHPVTLDDSPPPPQVDPPPSQRKSARGANFTPEEDKLLVSAWLNSSIDAIQGTDQKHAQLWEKVSQYFNDYKESTNERSVGSLIHRWSAIQKATNKFCAKLAQVEGLNQSGMTEQDKFDKAKVMYQSLEKTTFQFEHCWQLLKDQPKWNQRCTKDGTKRRSTMSPTYSRTSSMATNSPIDSVGGTEGENMETNDFIDLDRPIGRKAEKGKRKAQGRASEELVELSKKRYTLLEESRAQEKEFFRLKAEKMAYEREMEENKTRQEDERLRLEAEKLEIARLEREERIMLLDVSTLNEVQQVYFQQLQREILARRTTSSD</sequence>
<evidence type="ECO:0000256" key="2">
    <source>
        <dbReference type="SAM" id="MobiDB-lite"/>
    </source>
</evidence>
<dbReference type="Proteomes" id="UP000235220">
    <property type="component" value="Chromosome 16"/>
</dbReference>
<dbReference type="Pfam" id="PF14303">
    <property type="entry name" value="NAM-associated"/>
    <property type="match status" value="1"/>
</dbReference>